<feature type="transmembrane region" description="Helical" evidence="1">
    <location>
        <begin position="12"/>
        <end position="36"/>
    </location>
</feature>
<evidence type="ECO:0000256" key="1">
    <source>
        <dbReference type="SAM" id="Phobius"/>
    </source>
</evidence>
<reference evidence="3" key="1">
    <citation type="journal article" date="2017" name="Nature">
        <title>The sunflower genome provides insights into oil metabolism, flowering and Asterid evolution.</title>
        <authorList>
            <person name="Badouin H."/>
            <person name="Gouzy J."/>
            <person name="Grassa C.J."/>
            <person name="Murat F."/>
            <person name="Staton S.E."/>
            <person name="Cottret L."/>
            <person name="Lelandais-Briere C."/>
            <person name="Owens G.L."/>
            <person name="Carrere S."/>
            <person name="Mayjonade B."/>
            <person name="Legrand L."/>
            <person name="Gill N."/>
            <person name="Kane N.C."/>
            <person name="Bowers J.E."/>
            <person name="Hubner S."/>
            <person name="Bellec A."/>
            <person name="Berard A."/>
            <person name="Berges H."/>
            <person name="Blanchet N."/>
            <person name="Boniface M.C."/>
            <person name="Brunel D."/>
            <person name="Catrice O."/>
            <person name="Chaidir N."/>
            <person name="Claudel C."/>
            <person name="Donnadieu C."/>
            <person name="Faraut T."/>
            <person name="Fievet G."/>
            <person name="Helmstetter N."/>
            <person name="King M."/>
            <person name="Knapp S.J."/>
            <person name="Lai Z."/>
            <person name="Le Paslier M.C."/>
            <person name="Lippi Y."/>
            <person name="Lorenzon L."/>
            <person name="Mandel J.R."/>
            <person name="Marage G."/>
            <person name="Marchand G."/>
            <person name="Marquand E."/>
            <person name="Bret-Mestries E."/>
            <person name="Morien E."/>
            <person name="Nambeesan S."/>
            <person name="Nguyen T."/>
            <person name="Pegot-Espagnet P."/>
            <person name="Pouilly N."/>
            <person name="Raftis F."/>
            <person name="Sallet E."/>
            <person name="Schiex T."/>
            <person name="Thomas J."/>
            <person name="Vandecasteele C."/>
            <person name="Vares D."/>
            <person name="Vear F."/>
            <person name="Vautrin S."/>
            <person name="Crespi M."/>
            <person name="Mangin B."/>
            <person name="Burke J.M."/>
            <person name="Salse J."/>
            <person name="Munos S."/>
            <person name="Vincourt P."/>
            <person name="Rieseberg L.H."/>
            <person name="Langlade N.B."/>
        </authorList>
    </citation>
    <scope>NUCLEOTIDE SEQUENCE [LARGE SCALE GENOMIC DNA]</scope>
    <source>
        <strain evidence="3">cv. SF193</strain>
    </source>
</reference>
<evidence type="ECO:0000313" key="3">
    <source>
        <dbReference type="Proteomes" id="UP000215914"/>
    </source>
</evidence>
<keyword evidence="1" id="KW-0472">Membrane</keyword>
<keyword evidence="1" id="KW-0812">Transmembrane</keyword>
<evidence type="ECO:0000313" key="2">
    <source>
        <dbReference type="EMBL" id="OTF92147.1"/>
    </source>
</evidence>
<name>A0A251S0C7_HELAN</name>
<proteinExistence type="predicted"/>
<dbReference type="AlphaFoldDB" id="A0A251S0C7"/>
<dbReference type="EMBL" id="CM007905">
    <property type="protein sequence ID" value="OTF92147.1"/>
    <property type="molecule type" value="Genomic_DNA"/>
</dbReference>
<protein>
    <submittedName>
        <fullName evidence="2">Uncharacterized protein</fullName>
    </submittedName>
</protein>
<sequence>MTLLVLRREAPGLNVIFSATSSFVWLAVTTVGYFHYRHRYRLRRYRRRLQI</sequence>
<gene>
    <name evidence="2" type="ORF">HannXRQ_Chr16g0518661</name>
</gene>
<dbReference type="Proteomes" id="UP000215914">
    <property type="component" value="Chromosome 16"/>
</dbReference>
<keyword evidence="1" id="KW-1133">Transmembrane helix</keyword>
<accession>A0A251S0C7</accession>
<organism evidence="2 3">
    <name type="scientific">Helianthus annuus</name>
    <name type="common">Common sunflower</name>
    <dbReference type="NCBI Taxonomy" id="4232"/>
    <lineage>
        <taxon>Eukaryota</taxon>
        <taxon>Viridiplantae</taxon>
        <taxon>Streptophyta</taxon>
        <taxon>Embryophyta</taxon>
        <taxon>Tracheophyta</taxon>
        <taxon>Spermatophyta</taxon>
        <taxon>Magnoliopsida</taxon>
        <taxon>eudicotyledons</taxon>
        <taxon>Gunneridae</taxon>
        <taxon>Pentapetalae</taxon>
        <taxon>asterids</taxon>
        <taxon>campanulids</taxon>
        <taxon>Asterales</taxon>
        <taxon>Asteraceae</taxon>
        <taxon>Asteroideae</taxon>
        <taxon>Heliantheae alliance</taxon>
        <taxon>Heliantheae</taxon>
        <taxon>Helianthus</taxon>
    </lineage>
</organism>
<dbReference type="InParanoid" id="A0A251S0C7"/>
<keyword evidence="3" id="KW-1185">Reference proteome</keyword>